<dbReference type="Proteomes" id="UP000014071">
    <property type="component" value="Unassembled WGS sequence"/>
</dbReference>
<reference evidence="3" key="1">
    <citation type="journal article" date="2013" name="Genome Announc.">
        <title>Draft genome sequence of the basidiomycetous yeast-like fungus Pseudozyma hubeiensis SY62, which produces an abundant amount of the biosurfactant mannosylerythritol lipids.</title>
        <authorList>
            <person name="Konishi M."/>
            <person name="Hatada Y."/>
            <person name="Horiuchi J."/>
        </authorList>
    </citation>
    <scope>NUCLEOTIDE SEQUENCE [LARGE SCALE GENOMIC DNA]</scope>
    <source>
        <strain evidence="3">SY62</strain>
    </source>
</reference>
<dbReference type="AlphaFoldDB" id="R9P2A0"/>
<dbReference type="RefSeq" id="XP_012189018.1">
    <property type="nucleotide sequence ID" value="XM_012333628.1"/>
</dbReference>
<gene>
    <name evidence="2" type="ORF">PHSY_003007</name>
</gene>
<evidence type="ECO:0000313" key="3">
    <source>
        <dbReference type="Proteomes" id="UP000014071"/>
    </source>
</evidence>
<feature type="coiled-coil region" evidence="1">
    <location>
        <begin position="21"/>
        <end position="48"/>
    </location>
</feature>
<dbReference type="GeneID" id="24108297"/>
<accession>R9P2A0</accession>
<keyword evidence="1" id="KW-0175">Coiled coil</keyword>
<keyword evidence="3" id="KW-1185">Reference proteome</keyword>
<evidence type="ECO:0000256" key="1">
    <source>
        <dbReference type="SAM" id="Coils"/>
    </source>
</evidence>
<evidence type="ECO:0000313" key="2">
    <source>
        <dbReference type="EMBL" id="GAC95431.1"/>
    </source>
</evidence>
<name>R9P2A0_PSEHS</name>
<protein>
    <submittedName>
        <fullName evidence="2">Transporter</fullName>
    </submittedName>
</protein>
<dbReference type="HOGENOM" id="CLU_2758886_0_0_1"/>
<proteinExistence type="predicted"/>
<sequence length="70" mass="8065">MWPSFGKQRNGMEYEKLKQPLLAEEKKKQEEEAKAKAAAEQAAKVSEVISEEVKDSLDRDRARVLAMMRQ</sequence>
<organism evidence="2 3">
    <name type="scientific">Pseudozyma hubeiensis (strain SY62)</name>
    <name type="common">Yeast</name>
    <dbReference type="NCBI Taxonomy" id="1305764"/>
    <lineage>
        <taxon>Eukaryota</taxon>
        <taxon>Fungi</taxon>
        <taxon>Dikarya</taxon>
        <taxon>Basidiomycota</taxon>
        <taxon>Ustilaginomycotina</taxon>
        <taxon>Ustilaginomycetes</taxon>
        <taxon>Ustilaginales</taxon>
        <taxon>Ustilaginaceae</taxon>
        <taxon>Pseudozyma</taxon>
    </lineage>
</organism>
<dbReference type="EMBL" id="DF238795">
    <property type="protein sequence ID" value="GAC95431.1"/>
    <property type="molecule type" value="Genomic_DNA"/>
</dbReference>